<proteinExistence type="predicted"/>
<dbReference type="RefSeq" id="WP_150587407.1">
    <property type="nucleotide sequence ID" value="NZ_CABPSH010000001.1"/>
</dbReference>
<dbReference type="Pfam" id="PF14330">
    <property type="entry name" value="DUF4387"/>
    <property type="match status" value="1"/>
</dbReference>
<accession>A0A5E4RBF6</accession>
<evidence type="ECO:0000313" key="2">
    <source>
        <dbReference type="EMBL" id="VVD60706.1"/>
    </source>
</evidence>
<name>A0A5E4RBF6_9BURK</name>
<sequence>MKTTPLREIASIIRSKNAGPFLLTFDVMFDSDDDFQAVWAGGSFTRHNVAKLFDVDEASVTSIFAVPRGRAIKLTLRRPLAQGAFGESDMYGCQQHAPLLDYYINLAGR</sequence>
<gene>
    <name evidence="2" type="ORF">PEP31012_00086</name>
</gene>
<organism evidence="2 3">
    <name type="scientific">Pandoraea eparura</name>
    <dbReference type="NCBI Taxonomy" id="2508291"/>
    <lineage>
        <taxon>Bacteria</taxon>
        <taxon>Pseudomonadati</taxon>
        <taxon>Pseudomonadota</taxon>
        <taxon>Betaproteobacteria</taxon>
        <taxon>Burkholderiales</taxon>
        <taxon>Burkholderiaceae</taxon>
        <taxon>Pandoraea</taxon>
    </lineage>
</organism>
<dbReference type="EMBL" id="CABPSH010000001">
    <property type="protein sequence ID" value="VVD60706.1"/>
    <property type="molecule type" value="Genomic_DNA"/>
</dbReference>
<evidence type="ECO:0000259" key="1">
    <source>
        <dbReference type="Pfam" id="PF14330"/>
    </source>
</evidence>
<feature type="domain" description="DUF4387" evidence="1">
    <location>
        <begin position="6"/>
        <end position="101"/>
    </location>
</feature>
<dbReference type="Proteomes" id="UP000400981">
    <property type="component" value="Unassembled WGS sequence"/>
</dbReference>
<keyword evidence="3" id="KW-1185">Reference proteome</keyword>
<dbReference type="AlphaFoldDB" id="A0A5E4RBF6"/>
<dbReference type="InterPro" id="IPR025496">
    <property type="entry name" value="DUF4387"/>
</dbReference>
<dbReference type="OrthoDB" id="9796125at2"/>
<protein>
    <submittedName>
        <fullName evidence="2">Acyl-CoA synthetase</fullName>
    </submittedName>
</protein>
<reference evidence="2 3" key="1">
    <citation type="submission" date="2019-08" db="EMBL/GenBank/DDBJ databases">
        <authorList>
            <person name="Peeters C."/>
        </authorList>
    </citation>
    <scope>NUCLEOTIDE SEQUENCE [LARGE SCALE GENOMIC DNA]</scope>
    <source>
        <strain evidence="2 3">LMG 31012</strain>
    </source>
</reference>
<evidence type="ECO:0000313" key="3">
    <source>
        <dbReference type="Proteomes" id="UP000400981"/>
    </source>
</evidence>